<keyword evidence="7 9" id="KW-0221">Differentiation</keyword>
<keyword evidence="3 9" id="KW-0217">Developmental protein</keyword>
<evidence type="ECO:0000313" key="10">
    <source>
        <dbReference type="EMBL" id="OIT27222.1"/>
    </source>
</evidence>
<dbReference type="EMBL" id="MJEQ01002481">
    <property type="protein sequence ID" value="OIT27222.1"/>
    <property type="molecule type" value="Genomic_DNA"/>
</dbReference>
<comment type="PTM">
    <text evidence="9">PSK-alpha is produced by endopeptidase digestion. PSK-beta is produced from PSK-alpha by exopeptidase digestion.</text>
</comment>
<dbReference type="InterPro" id="IPR009438">
    <property type="entry name" value="Phytosulfokine"/>
</dbReference>
<reference evidence="10" key="1">
    <citation type="submission" date="2016-11" db="EMBL/GenBank/DDBJ databases">
        <title>The genome of Nicotiana attenuata.</title>
        <authorList>
            <person name="Xu S."/>
            <person name="Brockmoeller T."/>
            <person name="Gaquerel E."/>
            <person name="Navarro A."/>
            <person name="Kuhl H."/>
            <person name="Gase K."/>
            <person name="Ling Z."/>
            <person name="Zhou W."/>
            <person name="Kreitzer C."/>
            <person name="Stanke M."/>
            <person name="Tang H."/>
            <person name="Lyons E."/>
            <person name="Pandey P."/>
            <person name="Pandey S.P."/>
            <person name="Timmermann B."/>
            <person name="Baldwin I.T."/>
        </authorList>
    </citation>
    <scope>NUCLEOTIDE SEQUENCE [LARGE SCALE GENOMIC DNA]</scope>
    <source>
        <strain evidence="10">UT</strain>
    </source>
</reference>
<dbReference type="Gramene" id="OIT27222">
    <property type="protein sequence ID" value="OIT27222"/>
    <property type="gene ID" value="A4A49_34979"/>
</dbReference>
<dbReference type="GO" id="GO:0008283">
    <property type="term" value="P:cell population proliferation"/>
    <property type="evidence" value="ECO:0007669"/>
    <property type="project" value="UniProtKB-UniRule"/>
</dbReference>
<keyword evidence="8 9" id="KW-0339">Growth factor</keyword>
<evidence type="ECO:0000256" key="2">
    <source>
        <dbReference type="ARBA" id="ARBA00010781"/>
    </source>
</evidence>
<keyword evidence="11" id="KW-1185">Reference proteome</keyword>
<comment type="subcellular location">
    <subcellularLocation>
        <location evidence="1 9">Secreted</location>
    </subcellularLocation>
</comment>
<comment type="PTM">
    <text evidence="9">Sulfation is important for activity and for the binding to a putative membrane receptor.</text>
</comment>
<keyword evidence="4 9" id="KW-0964">Secreted</keyword>
<dbReference type="Pfam" id="PF06404">
    <property type="entry name" value="PSK"/>
    <property type="match status" value="1"/>
</dbReference>
<organism evidence="10 11">
    <name type="scientific">Nicotiana attenuata</name>
    <name type="common">Coyote tobacco</name>
    <dbReference type="NCBI Taxonomy" id="49451"/>
    <lineage>
        <taxon>Eukaryota</taxon>
        <taxon>Viridiplantae</taxon>
        <taxon>Streptophyta</taxon>
        <taxon>Embryophyta</taxon>
        <taxon>Tracheophyta</taxon>
        <taxon>Spermatophyta</taxon>
        <taxon>Magnoliopsida</taxon>
        <taxon>eudicotyledons</taxon>
        <taxon>Gunneridae</taxon>
        <taxon>Pentapetalae</taxon>
        <taxon>asterids</taxon>
        <taxon>lamiids</taxon>
        <taxon>Solanales</taxon>
        <taxon>Solanaceae</taxon>
        <taxon>Nicotianoideae</taxon>
        <taxon>Nicotianeae</taxon>
        <taxon>Nicotiana</taxon>
    </lineage>
</organism>
<dbReference type="GO" id="GO:0005576">
    <property type="term" value="C:extracellular region"/>
    <property type="evidence" value="ECO:0007669"/>
    <property type="project" value="UniProtKB-SubCell"/>
</dbReference>
<gene>
    <name evidence="10" type="ORF">A4A49_34979</name>
</gene>
<keyword evidence="5 9" id="KW-0765">Sulfation</keyword>
<dbReference type="AlphaFoldDB" id="A0A1J6KCR8"/>
<dbReference type="STRING" id="49451.A0A1J6KCR8"/>
<comment type="caution">
    <text evidence="10">The sequence shown here is derived from an EMBL/GenBank/DDBJ whole genome shotgun (WGS) entry which is preliminary data.</text>
</comment>
<name>A0A1J6KCR8_NICAT</name>
<evidence type="ECO:0000256" key="8">
    <source>
        <dbReference type="ARBA" id="ARBA00023030"/>
    </source>
</evidence>
<comment type="similarity">
    <text evidence="2 9">Belongs to the phytosulfokine family.</text>
</comment>
<proteinExistence type="inferred from homology"/>
<evidence type="ECO:0000256" key="1">
    <source>
        <dbReference type="ARBA" id="ARBA00004613"/>
    </source>
</evidence>
<evidence type="ECO:0000256" key="4">
    <source>
        <dbReference type="ARBA" id="ARBA00022525"/>
    </source>
</evidence>
<comment type="function">
    <text evidence="9">Promotes plant cell differentiation, organogenesis and somatic embryogenesis as well as cell proliferation.</text>
</comment>
<evidence type="ECO:0000256" key="5">
    <source>
        <dbReference type="ARBA" id="ARBA00022641"/>
    </source>
</evidence>
<evidence type="ECO:0000313" key="11">
    <source>
        <dbReference type="Proteomes" id="UP000187609"/>
    </source>
</evidence>
<accession>A0A1J6KCR8</accession>
<evidence type="ECO:0000256" key="7">
    <source>
        <dbReference type="ARBA" id="ARBA00022782"/>
    </source>
</evidence>
<evidence type="ECO:0000256" key="9">
    <source>
        <dbReference type="RuleBase" id="RU368031"/>
    </source>
</evidence>
<sequence>MSCCAVRPEPAFHLATLNKILHQDVVEPKLVAKEEHCKGVQDEVECLERRTLVAHLDYIIPKIKIPRTKVTIFSI</sequence>
<evidence type="ECO:0000256" key="6">
    <source>
        <dbReference type="ARBA" id="ARBA00022729"/>
    </source>
</evidence>
<dbReference type="GO" id="GO:0008083">
    <property type="term" value="F:growth factor activity"/>
    <property type="evidence" value="ECO:0007669"/>
    <property type="project" value="UniProtKB-UniRule"/>
</dbReference>
<protein>
    <recommendedName>
        <fullName evidence="9">Phytosulfokine</fullName>
    </recommendedName>
    <component>
        <recommendedName>
            <fullName evidence="9">Phytosulfokine-alpha</fullName>
            <shortName evidence="9">PSK-alpha</shortName>
            <shortName evidence="9">Phytosulfokine-a</shortName>
        </recommendedName>
    </component>
    <component>
        <recommendedName>
            <fullName evidence="9">Phytosulfokine-beta</fullName>
            <shortName evidence="9">PSK-beta</shortName>
            <shortName evidence="9">Phytosulfokine-b</shortName>
        </recommendedName>
    </component>
</protein>
<dbReference type="GO" id="GO:0030154">
    <property type="term" value="P:cell differentiation"/>
    <property type="evidence" value="ECO:0007669"/>
    <property type="project" value="UniProtKB-UniRule"/>
</dbReference>
<keyword evidence="6 9" id="KW-0732">Signal</keyword>
<dbReference type="Proteomes" id="UP000187609">
    <property type="component" value="Unassembled WGS sequence"/>
</dbReference>
<evidence type="ECO:0000256" key="3">
    <source>
        <dbReference type="ARBA" id="ARBA00022473"/>
    </source>
</evidence>